<dbReference type="Gene3D" id="1.50.10.20">
    <property type="match status" value="1"/>
</dbReference>
<dbReference type="SUPFAM" id="SSF81853">
    <property type="entry name" value="Family 10 polysaccharide lyase"/>
    <property type="match status" value="1"/>
</dbReference>
<dbReference type="Pfam" id="PF09492">
    <property type="entry name" value="Pec_lyase"/>
    <property type="match status" value="1"/>
</dbReference>
<keyword evidence="3" id="KW-1185">Reference proteome</keyword>
<keyword evidence="1" id="KW-0732">Signal</keyword>
<reference evidence="2 3" key="1">
    <citation type="submission" date="2022-08" db="EMBL/GenBank/DDBJ databases">
        <title>Bacterial and archaeal communities from various locations to study Microbial Dark Matter (Phase II).</title>
        <authorList>
            <person name="Stepanauskas R."/>
        </authorList>
    </citation>
    <scope>NUCLEOTIDE SEQUENCE [LARGE SCALE GENOMIC DNA]</scope>
    <source>
        <strain evidence="2 3">PD1</strain>
    </source>
</reference>
<protein>
    <recommendedName>
        <fullName evidence="4">Pectic acid lyase</fullName>
    </recommendedName>
</protein>
<feature type="chain" id="PRO_5045287840" description="Pectic acid lyase" evidence="1">
    <location>
        <begin position="21"/>
        <end position="489"/>
    </location>
</feature>
<name>A0ABT2EQ89_9BACT</name>
<organism evidence="2 3">
    <name type="scientific">Candidatus Fervidibacter sacchari</name>
    <dbReference type="NCBI Taxonomy" id="1448929"/>
    <lineage>
        <taxon>Bacteria</taxon>
        <taxon>Candidatus Fervidibacterota</taxon>
        <taxon>Candidatus Fervidibacter</taxon>
    </lineage>
</organism>
<feature type="signal peptide" evidence="1">
    <location>
        <begin position="1"/>
        <end position="20"/>
    </location>
</feature>
<comment type="caution">
    <text evidence="2">The sequence shown here is derived from an EMBL/GenBank/DDBJ whole genome shotgun (WGS) entry which is preliminary data.</text>
</comment>
<evidence type="ECO:0000313" key="3">
    <source>
        <dbReference type="Proteomes" id="UP001204798"/>
    </source>
</evidence>
<proteinExistence type="predicted"/>
<evidence type="ECO:0008006" key="4">
    <source>
        <dbReference type="Google" id="ProtNLM"/>
    </source>
</evidence>
<dbReference type="Proteomes" id="UP001204798">
    <property type="component" value="Unassembled WGS sequence"/>
</dbReference>
<evidence type="ECO:0000313" key="2">
    <source>
        <dbReference type="EMBL" id="MCS3920129.1"/>
    </source>
</evidence>
<accession>A0ABT2EQ89</accession>
<evidence type="ECO:0000256" key="1">
    <source>
        <dbReference type="SAM" id="SignalP"/>
    </source>
</evidence>
<dbReference type="InterPro" id="IPR012669">
    <property type="entry name" value="Pectate_lyase"/>
</dbReference>
<dbReference type="EMBL" id="JANUCP010000004">
    <property type="protein sequence ID" value="MCS3920129.1"/>
    <property type="molecule type" value="Genomic_DNA"/>
</dbReference>
<dbReference type="RefSeq" id="WP_259097856.1">
    <property type="nucleotide sequence ID" value="NZ_CP130454.1"/>
</dbReference>
<sequence length="489" mass="56370">MGVRFKIFALPAAAKLLPFAFLLSCGWGQKPLLDEAKSALSKAIRFFRTEVAVNGSYVWTYSEDLKRRWGESEATETEGWVQPPGTPSVGMAFLRAYEATGDKTFLDAAVETAHALTATQLASGGWDYRIEFHPERRKRWFYRKDVEAGEKDPKGRRNWSVYDDDNTQSALRFLMQVDVALKGRDKEIRRAVEYGLAKLIEAQYPNGAWPQAYDGNPPDPANHPVIPARYPTQWSKTHPGKGYQYWRLYTLNDRVMGTIIQTLLDAYRLYGKREYLKAACKGGDFLILAQMPDPQPVWAQQYNFQMEPAWARWFEPPAIAAAESADAVQTLIELYLVTGDDRYLRPVPKALDWFKRSQLPNGRWARFYELKTNRPLYVNRNRELVYKPEDLRKGYGFEGSFGISRLFELFERLQREGREKLLAERNRKPTPQELAQRAKEIEPKVRQIIASMDARGRWAEDGRIHTKTFIRNVETLASYIAAASQAFQR</sequence>
<gene>
    <name evidence="2" type="ORF">M2350_002546</name>
</gene>